<feature type="compositionally biased region" description="Polar residues" evidence="1">
    <location>
        <begin position="20"/>
        <end position="34"/>
    </location>
</feature>
<feature type="compositionally biased region" description="Basic and acidic residues" evidence="1">
    <location>
        <begin position="1"/>
        <end position="19"/>
    </location>
</feature>
<keyword evidence="4" id="KW-1185">Reference proteome</keyword>
<feature type="region of interest" description="Disordered" evidence="1">
    <location>
        <begin position="1"/>
        <end position="36"/>
    </location>
</feature>
<dbReference type="AlphaFoldDB" id="A0A2G9G4W2"/>
<evidence type="ECO:0000256" key="1">
    <source>
        <dbReference type="SAM" id="MobiDB-lite"/>
    </source>
</evidence>
<feature type="transmembrane region" description="Helical" evidence="2">
    <location>
        <begin position="76"/>
        <end position="104"/>
    </location>
</feature>
<evidence type="ECO:0000256" key="2">
    <source>
        <dbReference type="SAM" id="Phobius"/>
    </source>
</evidence>
<dbReference type="EMBL" id="NKXS01007256">
    <property type="protein sequence ID" value="PIM99949.1"/>
    <property type="molecule type" value="Genomic_DNA"/>
</dbReference>
<organism evidence="3 4">
    <name type="scientific">Handroanthus impetiginosus</name>
    <dbReference type="NCBI Taxonomy" id="429701"/>
    <lineage>
        <taxon>Eukaryota</taxon>
        <taxon>Viridiplantae</taxon>
        <taxon>Streptophyta</taxon>
        <taxon>Embryophyta</taxon>
        <taxon>Tracheophyta</taxon>
        <taxon>Spermatophyta</taxon>
        <taxon>Magnoliopsida</taxon>
        <taxon>eudicotyledons</taxon>
        <taxon>Gunneridae</taxon>
        <taxon>Pentapetalae</taxon>
        <taxon>asterids</taxon>
        <taxon>lamiids</taxon>
        <taxon>Lamiales</taxon>
        <taxon>Bignoniaceae</taxon>
        <taxon>Crescentiina</taxon>
        <taxon>Tabebuia alliance</taxon>
        <taxon>Handroanthus</taxon>
    </lineage>
</organism>
<proteinExistence type="predicted"/>
<gene>
    <name evidence="3" type="ORF">CDL12_27549</name>
</gene>
<evidence type="ECO:0000313" key="4">
    <source>
        <dbReference type="Proteomes" id="UP000231279"/>
    </source>
</evidence>
<sequence>MEERQNSPNSEKKDQDETKQPSSATQNENESSQLPVFLPGTYVVQVPKDQIYRVPPPENAIMLAERGKNKQNRRSSCCFCSCLSCIFILVINNRASFSIIFLLMNFHNIM</sequence>
<keyword evidence="2" id="KW-0812">Transmembrane</keyword>
<name>A0A2G9G4W2_9LAMI</name>
<keyword evidence="2" id="KW-0472">Membrane</keyword>
<dbReference type="OrthoDB" id="996955at2759"/>
<reference evidence="4" key="1">
    <citation type="journal article" date="2018" name="Gigascience">
        <title>Genome assembly of the Pink Ipe (Handroanthus impetiginosus, Bignoniaceae), a highly valued, ecologically keystone Neotropical timber forest tree.</title>
        <authorList>
            <person name="Silva-Junior O.B."/>
            <person name="Grattapaglia D."/>
            <person name="Novaes E."/>
            <person name="Collevatti R.G."/>
        </authorList>
    </citation>
    <scope>NUCLEOTIDE SEQUENCE [LARGE SCALE GENOMIC DNA]</scope>
    <source>
        <strain evidence="4">cv. UFG-1</strain>
    </source>
</reference>
<dbReference type="STRING" id="429701.A0A2G9G4W2"/>
<protein>
    <submittedName>
        <fullName evidence="3">Uncharacterized protein</fullName>
    </submittedName>
</protein>
<accession>A0A2G9G4W2</accession>
<evidence type="ECO:0000313" key="3">
    <source>
        <dbReference type="EMBL" id="PIM99949.1"/>
    </source>
</evidence>
<comment type="caution">
    <text evidence="3">The sequence shown here is derived from an EMBL/GenBank/DDBJ whole genome shotgun (WGS) entry which is preliminary data.</text>
</comment>
<keyword evidence="2" id="KW-1133">Transmembrane helix</keyword>
<dbReference type="Proteomes" id="UP000231279">
    <property type="component" value="Unassembled WGS sequence"/>
</dbReference>